<sequence>MVLFSMTNKTSSVFPDSLTALSFDTVLYPTTSTQISYSSSSGSATEEITSHSFSSTTDIISESNTSLALDSNLYRTSSGDSSINAFQNSSATDLETHFTTSPIHNLTISSHVSSDTSTVAGLVSSSSIESFNQTTSKSFNHITTITPSIYVQSFRHATTSKLSSSTPSTLISTISSTSVYPSSSYSSEYSNYSTASPASISRYSLWSSDLESSTLFTSTASSSNSEYSISTNSSKLYLIYTQTYVVTGSSIAFTTDILMTTRINPTKFQQNGTPTYTYGSNTITTNLAYYNNLVTGKTTSTSSKNGKIAGGVIGALLGFIIICIVTLVNFRRKSNKSNQLFLNKNNKRTKMYHTNGRKVNYDEEMVNNNYEIPRDVPEDVSNPFTDKTRTIATSPSTHAFQKEFNFENRKAPEIPRPRKIFNDDIVINDHDINGNVQFPSSVPFADNNTNSNIVRISSTDSSIQSSDLSSSDITGSTITIDPFVSSAPHYPGNHSNSINDDGYLKEIF</sequence>
<protein>
    <recommendedName>
        <fullName evidence="4">Mid2 domain-containing protein</fullName>
    </recommendedName>
</protein>
<accession>G8BUC7</accession>
<dbReference type="OMA" id="FYQHWLD"/>
<keyword evidence="1" id="KW-0472">Membrane</keyword>
<evidence type="ECO:0000313" key="3">
    <source>
        <dbReference type="Proteomes" id="UP000005666"/>
    </source>
</evidence>
<dbReference type="RefSeq" id="XP_003686147.1">
    <property type="nucleotide sequence ID" value="XM_003686099.1"/>
</dbReference>
<keyword evidence="1" id="KW-0812">Transmembrane</keyword>
<dbReference type="eggNOG" id="ENOG502S5S1">
    <property type="taxonomic scope" value="Eukaryota"/>
</dbReference>
<dbReference type="KEGG" id="tpf:TPHA_0F02320"/>
<evidence type="ECO:0000256" key="1">
    <source>
        <dbReference type="SAM" id="Phobius"/>
    </source>
</evidence>
<gene>
    <name evidence="2" type="primary">TPHA0F02320</name>
    <name evidence="2" type="ordered locus">TPHA_0F02320</name>
</gene>
<name>G8BUC7_TETPH</name>
<dbReference type="GeneID" id="11535521"/>
<organism evidence="2 3">
    <name type="scientific">Tetrapisispora phaffii (strain ATCC 24235 / CBS 4417 / NBRC 1672 / NRRL Y-8282 / UCD 70-5)</name>
    <name type="common">Yeast</name>
    <name type="synonym">Fabospora phaffii</name>
    <dbReference type="NCBI Taxonomy" id="1071381"/>
    <lineage>
        <taxon>Eukaryota</taxon>
        <taxon>Fungi</taxon>
        <taxon>Dikarya</taxon>
        <taxon>Ascomycota</taxon>
        <taxon>Saccharomycotina</taxon>
        <taxon>Saccharomycetes</taxon>
        <taxon>Saccharomycetales</taxon>
        <taxon>Saccharomycetaceae</taxon>
        <taxon>Tetrapisispora</taxon>
    </lineage>
</organism>
<dbReference type="CDD" id="cd12087">
    <property type="entry name" value="TM_EGFR-like"/>
    <property type="match status" value="1"/>
</dbReference>
<keyword evidence="3" id="KW-1185">Reference proteome</keyword>
<evidence type="ECO:0008006" key="4">
    <source>
        <dbReference type="Google" id="ProtNLM"/>
    </source>
</evidence>
<evidence type="ECO:0000313" key="2">
    <source>
        <dbReference type="EMBL" id="CCE63713.1"/>
    </source>
</evidence>
<keyword evidence="1" id="KW-1133">Transmembrane helix</keyword>
<dbReference type="AlphaFoldDB" id="G8BUC7"/>
<reference evidence="2 3" key="1">
    <citation type="journal article" date="2011" name="Proc. Natl. Acad. Sci. U.S.A.">
        <title>Evolutionary erosion of yeast sex chromosomes by mating-type switching accidents.</title>
        <authorList>
            <person name="Gordon J.L."/>
            <person name="Armisen D."/>
            <person name="Proux-Wera E."/>
            <person name="Oheigeartaigh S.S."/>
            <person name="Byrne K.P."/>
            <person name="Wolfe K.H."/>
        </authorList>
    </citation>
    <scope>NUCLEOTIDE SEQUENCE [LARGE SCALE GENOMIC DNA]</scope>
    <source>
        <strain evidence="3">ATCC 24235 / CBS 4417 / NBRC 1672 / NRRL Y-8282 / UCD 70-5</strain>
    </source>
</reference>
<dbReference type="HOGENOM" id="CLU_536572_0_0_1"/>
<proteinExistence type="predicted"/>
<feature type="transmembrane region" description="Helical" evidence="1">
    <location>
        <begin position="308"/>
        <end position="330"/>
    </location>
</feature>
<dbReference type="Proteomes" id="UP000005666">
    <property type="component" value="Chromosome 6"/>
</dbReference>
<dbReference type="EMBL" id="HE612861">
    <property type="protein sequence ID" value="CCE63713.1"/>
    <property type="molecule type" value="Genomic_DNA"/>
</dbReference>